<gene>
    <name evidence="1" type="ORF">ARMGADRAFT_1071346</name>
</gene>
<dbReference type="AlphaFoldDB" id="A0A2H3EFX2"/>
<dbReference type="EMBL" id="KZ293645">
    <property type="protein sequence ID" value="PBL01849.1"/>
    <property type="molecule type" value="Genomic_DNA"/>
</dbReference>
<organism evidence="1 2">
    <name type="scientific">Armillaria gallica</name>
    <name type="common">Bulbous honey fungus</name>
    <name type="synonym">Armillaria bulbosa</name>
    <dbReference type="NCBI Taxonomy" id="47427"/>
    <lineage>
        <taxon>Eukaryota</taxon>
        <taxon>Fungi</taxon>
        <taxon>Dikarya</taxon>
        <taxon>Basidiomycota</taxon>
        <taxon>Agaricomycotina</taxon>
        <taxon>Agaricomycetes</taxon>
        <taxon>Agaricomycetidae</taxon>
        <taxon>Agaricales</taxon>
        <taxon>Marasmiineae</taxon>
        <taxon>Physalacriaceae</taxon>
        <taxon>Armillaria</taxon>
    </lineage>
</organism>
<name>A0A2H3EFX2_ARMGA</name>
<dbReference type="InParanoid" id="A0A2H3EFX2"/>
<evidence type="ECO:0000313" key="1">
    <source>
        <dbReference type="EMBL" id="PBL01849.1"/>
    </source>
</evidence>
<dbReference type="Proteomes" id="UP000217790">
    <property type="component" value="Unassembled WGS sequence"/>
</dbReference>
<keyword evidence="2" id="KW-1185">Reference proteome</keyword>
<accession>A0A2H3EFX2</accession>
<proteinExistence type="predicted"/>
<evidence type="ECO:0000313" key="2">
    <source>
        <dbReference type="Proteomes" id="UP000217790"/>
    </source>
</evidence>
<reference evidence="2" key="1">
    <citation type="journal article" date="2017" name="Nat. Ecol. Evol.">
        <title>Genome expansion and lineage-specific genetic innovations in the forest pathogenic fungi Armillaria.</title>
        <authorList>
            <person name="Sipos G."/>
            <person name="Prasanna A.N."/>
            <person name="Walter M.C."/>
            <person name="O'Connor E."/>
            <person name="Balint B."/>
            <person name="Krizsan K."/>
            <person name="Kiss B."/>
            <person name="Hess J."/>
            <person name="Varga T."/>
            <person name="Slot J."/>
            <person name="Riley R."/>
            <person name="Boka B."/>
            <person name="Rigling D."/>
            <person name="Barry K."/>
            <person name="Lee J."/>
            <person name="Mihaltcheva S."/>
            <person name="LaButti K."/>
            <person name="Lipzen A."/>
            <person name="Waldron R."/>
            <person name="Moloney N.M."/>
            <person name="Sperisen C."/>
            <person name="Kredics L."/>
            <person name="Vagvoelgyi C."/>
            <person name="Patrignani A."/>
            <person name="Fitzpatrick D."/>
            <person name="Nagy I."/>
            <person name="Doyle S."/>
            <person name="Anderson J.B."/>
            <person name="Grigoriev I.V."/>
            <person name="Gueldener U."/>
            <person name="Muensterkoetter M."/>
            <person name="Nagy L.G."/>
        </authorList>
    </citation>
    <scope>NUCLEOTIDE SEQUENCE [LARGE SCALE GENOMIC DNA]</scope>
    <source>
        <strain evidence="2">Ar21-2</strain>
    </source>
</reference>
<protein>
    <submittedName>
        <fullName evidence="1">Uncharacterized protein</fullName>
    </submittedName>
</protein>
<sequence length="149" mass="17099">MGAPRRDFGQKRRIAARRLKEGQETRRVVSAHTPITRSERSLIIDRADLDLITQHLPQTRSQRLPHHVRQPCKPFFADLKRILPQDDMWSSGEQGLDHLKNSNKLYFRVDLMYRCLASKTGMTAERGLGETAGDGTFLESLQVRALTLF</sequence>